<name>A0AAV7S5Z4_PLEWA</name>
<sequence>MAAASPGRAPELWTEPQSGGDGPSGRPAIGGVGRGVLWPGVSRCRNRSLGRTRGTGECRGLTRRPGREVTLCCWRVGRWLWPVVVPSPFGLAAAQEAAGPRGLRVDSEARDG</sequence>
<evidence type="ECO:0000313" key="2">
    <source>
        <dbReference type="EMBL" id="KAJ1158403.1"/>
    </source>
</evidence>
<reference evidence="2" key="1">
    <citation type="journal article" date="2022" name="bioRxiv">
        <title>Sequencing and chromosome-scale assembly of the giantPleurodeles waltlgenome.</title>
        <authorList>
            <person name="Brown T."/>
            <person name="Elewa A."/>
            <person name="Iarovenko S."/>
            <person name="Subramanian E."/>
            <person name="Araus A.J."/>
            <person name="Petzold A."/>
            <person name="Susuki M."/>
            <person name="Suzuki K.-i.T."/>
            <person name="Hayashi T."/>
            <person name="Toyoda A."/>
            <person name="Oliveira C."/>
            <person name="Osipova E."/>
            <person name="Leigh N.D."/>
            <person name="Simon A."/>
            <person name="Yun M.H."/>
        </authorList>
    </citation>
    <scope>NUCLEOTIDE SEQUENCE</scope>
    <source>
        <strain evidence="2">20211129_DDA</strain>
        <tissue evidence="2">Liver</tissue>
    </source>
</reference>
<dbReference type="Proteomes" id="UP001066276">
    <property type="component" value="Chromosome 5"/>
</dbReference>
<comment type="caution">
    <text evidence="2">The sequence shown here is derived from an EMBL/GenBank/DDBJ whole genome shotgun (WGS) entry which is preliminary data.</text>
</comment>
<accession>A0AAV7S5Z4</accession>
<protein>
    <submittedName>
        <fullName evidence="2">Uncharacterized protein</fullName>
    </submittedName>
</protein>
<feature type="compositionally biased region" description="Gly residues" evidence="1">
    <location>
        <begin position="19"/>
        <end position="34"/>
    </location>
</feature>
<organism evidence="2 3">
    <name type="scientific">Pleurodeles waltl</name>
    <name type="common">Iberian ribbed newt</name>
    <dbReference type="NCBI Taxonomy" id="8319"/>
    <lineage>
        <taxon>Eukaryota</taxon>
        <taxon>Metazoa</taxon>
        <taxon>Chordata</taxon>
        <taxon>Craniata</taxon>
        <taxon>Vertebrata</taxon>
        <taxon>Euteleostomi</taxon>
        <taxon>Amphibia</taxon>
        <taxon>Batrachia</taxon>
        <taxon>Caudata</taxon>
        <taxon>Salamandroidea</taxon>
        <taxon>Salamandridae</taxon>
        <taxon>Pleurodelinae</taxon>
        <taxon>Pleurodeles</taxon>
    </lineage>
</organism>
<evidence type="ECO:0000256" key="1">
    <source>
        <dbReference type="SAM" id="MobiDB-lite"/>
    </source>
</evidence>
<keyword evidence="3" id="KW-1185">Reference proteome</keyword>
<proteinExistence type="predicted"/>
<dbReference type="EMBL" id="JANPWB010000009">
    <property type="protein sequence ID" value="KAJ1158403.1"/>
    <property type="molecule type" value="Genomic_DNA"/>
</dbReference>
<gene>
    <name evidence="2" type="ORF">NDU88_011093</name>
</gene>
<dbReference type="AlphaFoldDB" id="A0AAV7S5Z4"/>
<feature type="region of interest" description="Disordered" evidence="1">
    <location>
        <begin position="1"/>
        <end position="34"/>
    </location>
</feature>
<evidence type="ECO:0000313" key="3">
    <source>
        <dbReference type="Proteomes" id="UP001066276"/>
    </source>
</evidence>